<sequence length="109" mass="12090">MLRRISWGLGGLSLLAPLAFFAWQWFVRQGRIADGATENAMSWLFGVLVVNLSVAGLISFFALLTNALSLYRLTADPSFRPLPRMLEMVLLALPLLICLFFFGAVMTHG</sequence>
<comment type="caution">
    <text evidence="2">The sequence shown here is derived from an EMBL/GenBank/DDBJ whole genome shotgun (WGS) entry which is preliminary data.</text>
</comment>
<organism evidence="2 3">
    <name type="scientific">Leminorella grimontii</name>
    <dbReference type="NCBI Taxonomy" id="82981"/>
    <lineage>
        <taxon>Bacteria</taxon>
        <taxon>Pseudomonadati</taxon>
        <taxon>Pseudomonadota</taxon>
        <taxon>Gammaproteobacteria</taxon>
        <taxon>Enterobacterales</taxon>
        <taxon>Budviciaceae</taxon>
        <taxon>Leminorella</taxon>
    </lineage>
</organism>
<accession>A0AAV5N6I9</accession>
<name>A0AAV5N6I9_9GAMM</name>
<evidence type="ECO:0000313" key="3">
    <source>
        <dbReference type="Proteomes" id="UP001058124"/>
    </source>
</evidence>
<evidence type="ECO:0008006" key="4">
    <source>
        <dbReference type="Google" id="ProtNLM"/>
    </source>
</evidence>
<reference evidence="2" key="1">
    <citation type="submission" date="2022-06" db="EMBL/GenBank/DDBJ databases">
        <title>Draft genome sequences of Leminorella grimontii str. JCM5902.</title>
        <authorList>
            <person name="Wakabayashi Y."/>
            <person name="Kojima K."/>
        </authorList>
    </citation>
    <scope>NUCLEOTIDE SEQUENCE</scope>
    <source>
        <strain evidence="2">JCM 5902</strain>
    </source>
</reference>
<keyword evidence="1" id="KW-0812">Transmembrane</keyword>
<dbReference type="Proteomes" id="UP001058124">
    <property type="component" value="Unassembled WGS sequence"/>
</dbReference>
<dbReference type="RefSeq" id="WP_027275317.1">
    <property type="nucleotide sequence ID" value="NZ_BRLH01000012.1"/>
</dbReference>
<dbReference type="EMBL" id="BRLH01000012">
    <property type="protein sequence ID" value="GKX57230.1"/>
    <property type="molecule type" value="Genomic_DNA"/>
</dbReference>
<gene>
    <name evidence="2" type="ORF">SOASR030_33420</name>
</gene>
<feature type="transmembrane region" description="Helical" evidence="1">
    <location>
        <begin position="7"/>
        <end position="26"/>
    </location>
</feature>
<feature type="transmembrane region" description="Helical" evidence="1">
    <location>
        <begin position="85"/>
        <end position="106"/>
    </location>
</feature>
<protein>
    <recommendedName>
        <fullName evidence="4">1,4-dihydroxy-2-naphthoate prenyltransferase</fullName>
    </recommendedName>
</protein>
<dbReference type="AlphaFoldDB" id="A0AAV5N6I9"/>
<keyword evidence="1" id="KW-0472">Membrane</keyword>
<evidence type="ECO:0000256" key="1">
    <source>
        <dbReference type="SAM" id="Phobius"/>
    </source>
</evidence>
<feature type="transmembrane region" description="Helical" evidence="1">
    <location>
        <begin position="41"/>
        <end position="64"/>
    </location>
</feature>
<keyword evidence="3" id="KW-1185">Reference proteome</keyword>
<keyword evidence="1" id="KW-1133">Transmembrane helix</keyword>
<proteinExistence type="predicted"/>
<evidence type="ECO:0000313" key="2">
    <source>
        <dbReference type="EMBL" id="GKX57230.1"/>
    </source>
</evidence>